<dbReference type="GO" id="GO:0005254">
    <property type="term" value="F:chloride channel activity"/>
    <property type="evidence" value="ECO:0007669"/>
    <property type="project" value="InterPro"/>
</dbReference>
<dbReference type="InterPro" id="IPR045090">
    <property type="entry name" value="Pept_M3A_M3B"/>
</dbReference>
<keyword evidence="7" id="KW-0812">Transmembrane</keyword>
<accession>W6UTW1</accession>
<reference evidence="9 10" key="1">
    <citation type="journal article" date="2013" name="Nat. Genet.">
        <title>The genome of the hydatid tapeworm Echinococcus granulosus.</title>
        <authorList>
            <person name="Zheng H."/>
            <person name="Zhang W."/>
            <person name="Zhang L."/>
            <person name="Zhang Z."/>
            <person name="Li J."/>
            <person name="Lu G."/>
            <person name="Zhu Y."/>
            <person name="Wang Y."/>
            <person name="Huang Y."/>
            <person name="Liu J."/>
            <person name="Kang H."/>
            <person name="Chen J."/>
            <person name="Wang L."/>
            <person name="Chen A."/>
            <person name="Yu S."/>
            <person name="Gao Z."/>
            <person name="Jin L."/>
            <person name="Gu W."/>
            <person name="Wang Z."/>
            <person name="Zhao L."/>
            <person name="Shi B."/>
            <person name="Wen H."/>
            <person name="Lin R."/>
            <person name="Jones M.K."/>
            <person name="Brejova B."/>
            <person name="Vinar T."/>
            <person name="Zhao G."/>
            <person name="McManus D.P."/>
            <person name="Chen Z."/>
            <person name="Zhou Y."/>
            <person name="Wang S."/>
        </authorList>
    </citation>
    <scope>NUCLEOTIDE SEQUENCE [LARGE SCALE GENOMIC DNA]</scope>
</reference>
<organism evidence="9 10">
    <name type="scientific">Echinococcus granulosus</name>
    <name type="common">Hydatid tapeworm</name>
    <dbReference type="NCBI Taxonomy" id="6210"/>
    <lineage>
        <taxon>Eukaryota</taxon>
        <taxon>Metazoa</taxon>
        <taxon>Spiralia</taxon>
        <taxon>Lophotrochozoa</taxon>
        <taxon>Platyhelminthes</taxon>
        <taxon>Cestoda</taxon>
        <taxon>Eucestoda</taxon>
        <taxon>Cyclophyllidea</taxon>
        <taxon>Taeniidae</taxon>
        <taxon>Echinococcus</taxon>
        <taxon>Echinococcus granulosus group</taxon>
    </lineage>
</organism>
<name>W6UTW1_ECHGR</name>
<evidence type="ECO:0000313" key="10">
    <source>
        <dbReference type="Proteomes" id="UP000019149"/>
    </source>
</evidence>
<feature type="transmembrane region" description="Helical" evidence="7">
    <location>
        <begin position="41"/>
        <end position="62"/>
    </location>
</feature>
<dbReference type="Gene3D" id="1.10.1370.40">
    <property type="match status" value="1"/>
</dbReference>
<keyword evidence="5 6" id="KW-0482">Metalloprotease</keyword>
<dbReference type="RefSeq" id="XP_024355297.1">
    <property type="nucleotide sequence ID" value="XM_024490478.1"/>
</dbReference>
<dbReference type="Proteomes" id="UP000019149">
    <property type="component" value="Unassembled WGS sequence"/>
</dbReference>
<dbReference type="GO" id="GO:0005739">
    <property type="term" value="C:mitochondrion"/>
    <property type="evidence" value="ECO:0007669"/>
    <property type="project" value="TreeGrafter"/>
</dbReference>
<dbReference type="EMBL" id="APAU02000004">
    <property type="protein sequence ID" value="EUB64101.1"/>
    <property type="molecule type" value="Genomic_DNA"/>
</dbReference>
<comment type="cofactor">
    <cofactor evidence="6">
        <name>Zn(2+)</name>
        <dbReference type="ChEBI" id="CHEBI:29105"/>
    </cofactor>
    <text evidence="6">Binds 1 zinc ion.</text>
</comment>
<dbReference type="OrthoDB" id="17530at2759"/>
<sequence length="1184" mass="134314">MTVRYLNSVATNSWFIFMKLLFRFAQFLYSDLRWRGSVYRYIWFDFLLFCGLYFLISLTYRFVMPDSIKRAFEAYCSFCKYYGEYIPVYFVLGFFVDIIVERWWDQFLNIPWPDEIAMSLGAYALGHSERVRMQRRTIMRYVNLSFVLAVLDMCSRAKLLFPNEFSLVSAGLATQEELLLYFQSAPFQLSACYVEPCLWAQDIVSQMRMEGSINSDRSVELLCKQIAEFRSGLGSILCYNLISVPLWRASGSLISAYLLTYFNIELPFLQVAILTVYSYTISSLFAWQFLDPNKSVMGDEVDLYVPIFGLLRFFFYMGWIKVAESLINPFGEDQDDFDIDKIMSYYIVDSMYEQVPPLSRGVVLEVMEQPESQRQNYMAKISRRASVLSNELFLGSLTNVNINARRRRGHCILVCTMFHPVCLRHLVRLGFFCRSKHIRLSPLADAFNYGPNNISIKDKKVAGLFGDDKLCEPDGFQASLDECFGNCHMLIHEAKNPNRKRIMVQVLDDLSDSLCRVADLADCIRALHPDEAYQRAANEVCLHVGNLVESLNTDVGLYDAAVRAVHAQTSSSSSPEAQTDLVDKRVLSLFVEDFEQSGVHLKDASDRQTFLKAASRNLELGVEFNRIANTPVTLSSTLLSSISNDVDWRPFSGKKLYSPYYEAPQQFLRALSYTLFFGPIEGQEYRLVELLEARDKMAKAAGKKSFLYRAVQQTSLAESPEGVEHFLTTLSTLLTQTATRTALSHLRKDLEPQQDRLRPWDIPFLIHQGQQCGGYERLQAFFSLGACMEGVSQLAHSLFGLRLEAEPALPGEVWHPDVVKVTAYTTESHVAMEGEEVHPWEVRYPIGPGVQVGTIYCDFFNRPGKLPTDCHYTVRGGRHTENTMFESHSPYQYPVVVLQLNLGPSPASSEDGTPALLTPGQVENLFHEWGHALHSVLGRTRYQHVTGTRCSTDLAELPSTLMEHFALDTRVTAQYARHFQTGEAPNSDEEMKALLYLNASRGYGESVEVMLQLVHSILDQRLHSDSPSKVLTPFQGIPSASPPSALLFENLLMEHCSPWLSTDLPSQLQHLPVATTHRFGHLCSYGGRYYSYLMARAAAGLIWHKGFAGDPWSSGFGRRYRDTLLRHGGERRPQEMLSRLLNEDEGTADMGHLAAGLCEDIAVREEAARIILARIGNASWNLVR</sequence>
<dbReference type="InterPro" id="IPR033851">
    <property type="entry name" value="M3A_MIP"/>
</dbReference>
<dbReference type="CDD" id="cd06457">
    <property type="entry name" value="M3A_MIP"/>
    <property type="match status" value="1"/>
</dbReference>
<keyword evidence="3 6" id="KW-0378">Hydrolase</keyword>
<dbReference type="Pfam" id="PF01432">
    <property type="entry name" value="Peptidase_M3"/>
    <property type="match status" value="1"/>
</dbReference>
<feature type="transmembrane region" description="Helical" evidence="7">
    <location>
        <begin position="82"/>
        <end position="100"/>
    </location>
</feature>
<evidence type="ECO:0000256" key="6">
    <source>
        <dbReference type="RuleBase" id="RU003435"/>
    </source>
</evidence>
<evidence type="ECO:0000256" key="4">
    <source>
        <dbReference type="ARBA" id="ARBA00022833"/>
    </source>
</evidence>
<dbReference type="InterPro" id="IPR021134">
    <property type="entry name" value="Bestrophin-like"/>
</dbReference>
<dbReference type="KEGG" id="egl:EGR_01229"/>
<dbReference type="AlphaFoldDB" id="W6UTW1"/>
<keyword evidence="7" id="KW-0472">Membrane</keyword>
<feature type="domain" description="Peptidase M3A/M3B catalytic" evidence="8">
    <location>
        <begin position="668"/>
        <end position="1148"/>
    </location>
</feature>
<feature type="transmembrane region" description="Helical" evidence="7">
    <location>
        <begin position="301"/>
        <end position="319"/>
    </location>
</feature>
<dbReference type="GO" id="GO:0006518">
    <property type="term" value="P:peptide metabolic process"/>
    <property type="evidence" value="ECO:0007669"/>
    <property type="project" value="TreeGrafter"/>
</dbReference>
<keyword evidence="4 6" id="KW-0862">Zinc</keyword>
<dbReference type="PANTHER" id="PTHR11804">
    <property type="entry name" value="PROTEASE M3 THIMET OLIGOPEPTIDASE-RELATED"/>
    <property type="match status" value="1"/>
</dbReference>
<evidence type="ECO:0000256" key="3">
    <source>
        <dbReference type="ARBA" id="ARBA00022801"/>
    </source>
</evidence>
<dbReference type="CTD" id="36336944"/>
<keyword evidence="1 6" id="KW-0645">Protease</keyword>
<protein>
    <submittedName>
        <fullName evidence="9">Mitochondrial intermediate peptidase</fullName>
    </submittedName>
</protein>
<comment type="similarity">
    <text evidence="6">Belongs to the peptidase M3 family.</text>
</comment>
<dbReference type="GeneID" id="36336944"/>
<proteinExistence type="inferred from homology"/>
<evidence type="ECO:0000256" key="5">
    <source>
        <dbReference type="ARBA" id="ARBA00023049"/>
    </source>
</evidence>
<feature type="transmembrane region" description="Helical" evidence="7">
    <location>
        <begin position="268"/>
        <end position="289"/>
    </location>
</feature>
<dbReference type="InterPro" id="IPR001567">
    <property type="entry name" value="Pept_M3A_M3B_dom"/>
</dbReference>
<keyword evidence="7" id="KW-1133">Transmembrane helix</keyword>
<dbReference type="SUPFAM" id="SSF55486">
    <property type="entry name" value="Metalloproteases ('zincins'), catalytic domain"/>
    <property type="match status" value="1"/>
</dbReference>
<feature type="transmembrane region" description="Helical" evidence="7">
    <location>
        <begin position="12"/>
        <end position="29"/>
    </location>
</feature>
<keyword evidence="10" id="KW-1185">Reference proteome</keyword>
<comment type="caution">
    <text evidence="9">The sequence shown here is derived from an EMBL/GenBank/DDBJ whole genome shotgun (WGS) entry which is preliminary data.</text>
</comment>
<dbReference type="Pfam" id="PF01062">
    <property type="entry name" value="Bestrophin"/>
    <property type="match status" value="1"/>
</dbReference>
<evidence type="ECO:0000256" key="7">
    <source>
        <dbReference type="SAM" id="Phobius"/>
    </source>
</evidence>
<dbReference type="GO" id="GO:0006627">
    <property type="term" value="P:protein processing involved in protein targeting to mitochondrion"/>
    <property type="evidence" value="ECO:0007669"/>
    <property type="project" value="TreeGrafter"/>
</dbReference>
<evidence type="ECO:0000259" key="8">
    <source>
        <dbReference type="Pfam" id="PF01432"/>
    </source>
</evidence>
<evidence type="ECO:0000313" key="9">
    <source>
        <dbReference type="EMBL" id="EUB64101.1"/>
    </source>
</evidence>
<evidence type="ECO:0000256" key="1">
    <source>
        <dbReference type="ARBA" id="ARBA00022670"/>
    </source>
</evidence>
<dbReference type="PANTHER" id="PTHR11804:SF79">
    <property type="entry name" value="MITOCHONDRIAL INTERMEDIATE PEPTIDASE"/>
    <property type="match status" value="1"/>
</dbReference>
<dbReference type="GO" id="GO:0046872">
    <property type="term" value="F:metal ion binding"/>
    <property type="evidence" value="ECO:0007669"/>
    <property type="project" value="UniProtKB-UniRule"/>
</dbReference>
<dbReference type="GO" id="GO:0004222">
    <property type="term" value="F:metalloendopeptidase activity"/>
    <property type="evidence" value="ECO:0007669"/>
    <property type="project" value="InterPro"/>
</dbReference>
<evidence type="ECO:0000256" key="2">
    <source>
        <dbReference type="ARBA" id="ARBA00022723"/>
    </source>
</evidence>
<keyword evidence="2 6" id="KW-0479">Metal-binding</keyword>
<gene>
    <name evidence="9" type="ORF">EGR_01229</name>
</gene>
<dbReference type="STRING" id="6210.W6UTW1"/>